<comment type="subcellular location">
    <subcellularLocation>
        <location evidence="1">Periplasm</location>
    </subcellularLocation>
</comment>
<dbReference type="EMBL" id="JBHUHV010000058">
    <property type="protein sequence ID" value="MFD2068924.1"/>
    <property type="molecule type" value="Genomic_DNA"/>
</dbReference>
<gene>
    <name evidence="10" type="ORF">ACFSKU_18690</name>
</gene>
<evidence type="ECO:0000256" key="7">
    <source>
        <dbReference type="ARBA" id="ARBA00023004"/>
    </source>
</evidence>
<dbReference type="GO" id="GO:0004601">
    <property type="term" value="F:peroxidase activity"/>
    <property type="evidence" value="ECO:0007669"/>
    <property type="project" value="UniProtKB-KW"/>
</dbReference>
<keyword evidence="11" id="KW-1185">Reference proteome</keyword>
<dbReference type="SUPFAM" id="SSF46626">
    <property type="entry name" value="Cytochrome c"/>
    <property type="match status" value="2"/>
</dbReference>
<dbReference type="InterPro" id="IPR026259">
    <property type="entry name" value="MauG/Cytc_peroxidase"/>
</dbReference>
<reference evidence="11" key="1">
    <citation type="journal article" date="2019" name="Int. J. Syst. Evol. Microbiol.">
        <title>The Global Catalogue of Microorganisms (GCM) 10K type strain sequencing project: providing services to taxonomists for standard genome sequencing and annotation.</title>
        <authorList>
            <consortium name="The Broad Institute Genomics Platform"/>
            <consortium name="The Broad Institute Genome Sequencing Center for Infectious Disease"/>
            <person name="Wu L."/>
            <person name="Ma J."/>
        </authorList>
    </citation>
    <scope>NUCLEOTIDE SEQUENCE [LARGE SCALE GENOMIC DNA]</scope>
    <source>
        <strain evidence="11">JCM 16545</strain>
    </source>
</reference>
<dbReference type="Gene3D" id="1.10.760.10">
    <property type="entry name" value="Cytochrome c-like domain"/>
    <property type="match status" value="2"/>
</dbReference>
<evidence type="ECO:0000313" key="11">
    <source>
        <dbReference type="Proteomes" id="UP001597369"/>
    </source>
</evidence>
<keyword evidence="3 8" id="KW-0479">Metal-binding</keyword>
<evidence type="ECO:0000256" key="5">
    <source>
        <dbReference type="ARBA" id="ARBA00022764"/>
    </source>
</evidence>
<proteinExistence type="predicted"/>
<comment type="caution">
    <text evidence="10">The sequence shown here is derived from an EMBL/GenBank/DDBJ whole genome shotgun (WGS) entry which is preliminary data.</text>
</comment>
<evidence type="ECO:0000256" key="8">
    <source>
        <dbReference type="PROSITE-ProRule" id="PRU00433"/>
    </source>
</evidence>
<evidence type="ECO:0000256" key="2">
    <source>
        <dbReference type="ARBA" id="ARBA00022617"/>
    </source>
</evidence>
<evidence type="ECO:0000256" key="6">
    <source>
        <dbReference type="ARBA" id="ARBA00023002"/>
    </source>
</evidence>
<dbReference type="InterPro" id="IPR004852">
    <property type="entry name" value="Di-haem_cyt_c_peroxidsae"/>
</dbReference>
<evidence type="ECO:0000313" key="10">
    <source>
        <dbReference type="EMBL" id="MFD2068924.1"/>
    </source>
</evidence>
<evidence type="ECO:0000259" key="9">
    <source>
        <dbReference type="PROSITE" id="PS51007"/>
    </source>
</evidence>
<feature type="domain" description="Cytochrome c" evidence="9">
    <location>
        <begin position="207"/>
        <end position="346"/>
    </location>
</feature>
<evidence type="ECO:0000256" key="3">
    <source>
        <dbReference type="ARBA" id="ARBA00022723"/>
    </source>
</evidence>
<keyword evidence="4" id="KW-0732">Signal</keyword>
<keyword evidence="2 8" id="KW-0349">Heme</keyword>
<dbReference type="PROSITE" id="PS51257">
    <property type="entry name" value="PROKAR_LIPOPROTEIN"/>
    <property type="match status" value="1"/>
</dbReference>
<keyword evidence="10" id="KW-0575">Peroxidase</keyword>
<keyword evidence="6" id="KW-0560">Oxidoreductase</keyword>
<organism evidence="10 11">
    <name type="scientific">Pontibacter silvestris</name>
    <dbReference type="NCBI Taxonomy" id="2305183"/>
    <lineage>
        <taxon>Bacteria</taxon>
        <taxon>Pseudomonadati</taxon>
        <taxon>Bacteroidota</taxon>
        <taxon>Cytophagia</taxon>
        <taxon>Cytophagales</taxon>
        <taxon>Hymenobacteraceae</taxon>
        <taxon>Pontibacter</taxon>
    </lineage>
</organism>
<dbReference type="Proteomes" id="UP001597369">
    <property type="component" value="Unassembled WGS sequence"/>
</dbReference>
<dbReference type="InterPro" id="IPR051395">
    <property type="entry name" value="Cytochrome_c_Peroxidase/MauG"/>
</dbReference>
<dbReference type="PIRSF" id="PIRSF000294">
    <property type="entry name" value="Cytochrome-c_peroxidase"/>
    <property type="match status" value="1"/>
</dbReference>
<keyword evidence="7 8" id="KW-0408">Iron</keyword>
<dbReference type="PROSITE" id="PS51007">
    <property type="entry name" value="CYTC"/>
    <property type="match status" value="1"/>
</dbReference>
<sequence>MKLAKWGCVILFLSSACQKTDKEIGEILKDPTPYTLVYPATLAPPTVPADNPLTEEGVKLGRILFYEKKLSAKGNISCGSCHIQKFAFSSGTALSEGTDGLKGTRNTMHLANIAWDSNLTWDGSAKTLEEQARIPITNHLEMNTSLDQVAAKLQQTDAYPKLFMDAFKSPVVTPENIQKAIAQFERTLISSNSRLDRYLRNQATLTAEELEGMKLFMTTPVPEQGIRGGNCVTCHTGALSGHKFTNIGLEEHITDKGLGLVTGNITDNGKFKVPSLQNIALTAPYMHDGRFKTLEEVLDFYNEHVQVNSPNIDTIMLQTSNEVNGKTLKLTETEKAKIIKFLFTFTDSSFVNDTRYSPIDLE</sequence>
<dbReference type="Pfam" id="PF03150">
    <property type="entry name" value="CCP_MauG"/>
    <property type="match status" value="1"/>
</dbReference>
<name>A0ABW4X2M7_9BACT</name>
<protein>
    <submittedName>
        <fullName evidence="10">Cytochrome-c peroxidase</fullName>
    </submittedName>
</protein>
<evidence type="ECO:0000256" key="1">
    <source>
        <dbReference type="ARBA" id="ARBA00004418"/>
    </source>
</evidence>
<evidence type="ECO:0000256" key="4">
    <source>
        <dbReference type="ARBA" id="ARBA00022729"/>
    </source>
</evidence>
<keyword evidence="5" id="KW-0574">Periplasm</keyword>
<dbReference type="InterPro" id="IPR009056">
    <property type="entry name" value="Cyt_c-like_dom"/>
</dbReference>
<dbReference type="PANTHER" id="PTHR30600">
    <property type="entry name" value="CYTOCHROME C PEROXIDASE-RELATED"/>
    <property type="match status" value="1"/>
</dbReference>
<dbReference type="InterPro" id="IPR036909">
    <property type="entry name" value="Cyt_c-like_dom_sf"/>
</dbReference>
<dbReference type="RefSeq" id="WP_229957676.1">
    <property type="nucleotide sequence ID" value="NZ_JAJJWI010000001.1"/>
</dbReference>
<dbReference type="PANTHER" id="PTHR30600:SF10">
    <property type="entry name" value="BLL6722 PROTEIN"/>
    <property type="match status" value="1"/>
</dbReference>
<accession>A0ABW4X2M7</accession>